<dbReference type="InterPro" id="IPR001304">
    <property type="entry name" value="C-type_lectin-like"/>
</dbReference>
<dbReference type="InterPro" id="IPR050111">
    <property type="entry name" value="C-type_lectin/snaclec_domain"/>
</dbReference>
<keyword evidence="1" id="KW-1015">Disulfide bond</keyword>
<dbReference type="InterPro" id="IPR018378">
    <property type="entry name" value="C-type_lectin_CS"/>
</dbReference>
<accession>A0AAV3ZTQ3</accession>
<keyword evidence="5" id="KW-1185">Reference proteome</keyword>
<gene>
    <name evidence="4" type="ORF">PoB_002455700</name>
</gene>
<keyword evidence="2" id="KW-0472">Membrane</keyword>
<dbReference type="SMART" id="SM00034">
    <property type="entry name" value="CLECT"/>
    <property type="match status" value="2"/>
</dbReference>
<keyword evidence="4" id="KW-0675">Receptor</keyword>
<dbReference type="CDD" id="cd00037">
    <property type="entry name" value="CLECT"/>
    <property type="match status" value="2"/>
</dbReference>
<dbReference type="PROSITE" id="PS00615">
    <property type="entry name" value="C_TYPE_LECTIN_1"/>
    <property type="match status" value="1"/>
</dbReference>
<dbReference type="PROSITE" id="PS50041">
    <property type="entry name" value="C_TYPE_LECTIN_2"/>
    <property type="match status" value="2"/>
</dbReference>
<evidence type="ECO:0000313" key="5">
    <source>
        <dbReference type="Proteomes" id="UP000735302"/>
    </source>
</evidence>
<feature type="domain" description="C-type lectin" evidence="3">
    <location>
        <begin position="46"/>
        <end position="164"/>
    </location>
</feature>
<protein>
    <submittedName>
        <fullName evidence="4">Mannose receptor c type 1</fullName>
    </submittedName>
</protein>
<evidence type="ECO:0000256" key="2">
    <source>
        <dbReference type="SAM" id="Phobius"/>
    </source>
</evidence>
<dbReference type="InterPro" id="IPR016186">
    <property type="entry name" value="C-type_lectin-like/link_sf"/>
</dbReference>
<dbReference type="SUPFAM" id="SSF56436">
    <property type="entry name" value="C-type lectin-like"/>
    <property type="match status" value="2"/>
</dbReference>
<keyword evidence="2" id="KW-0812">Transmembrane</keyword>
<evidence type="ECO:0000256" key="1">
    <source>
        <dbReference type="ARBA" id="ARBA00023157"/>
    </source>
</evidence>
<dbReference type="AlphaFoldDB" id="A0AAV3ZTQ3"/>
<name>A0AAV3ZTQ3_9GAST</name>
<evidence type="ECO:0000313" key="4">
    <source>
        <dbReference type="EMBL" id="GFN98051.1"/>
    </source>
</evidence>
<comment type="caution">
    <text evidence="4">The sequence shown here is derived from an EMBL/GenBank/DDBJ whole genome shotgun (WGS) entry which is preliminary data.</text>
</comment>
<dbReference type="InterPro" id="IPR016187">
    <property type="entry name" value="CTDL_fold"/>
</dbReference>
<proteinExistence type="predicted"/>
<dbReference type="Proteomes" id="UP000735302">
    <property type="component" value="Unassembled WGS sequence"/>
</dbReference>
<evidence type="ECO:0000259" key="3">
    <source>
        <dbReference type="PROSITE" id="PS50041"/>
    </source>
</evidence>
<reference evidence="4 5" key="1">
    <citation type="journal article" date="2021" name="Elife">
        <title>Chloroplast acquisition without the gene transfer in kleptoplastic sea slugs, Plakobranchus ocellatus.</title>
        <authorList>
            <person name="Maeda T."/>
            <person name="Takahashi S."/>
            <person name="Yoshida T."/>
            <person name="Shimamura S."/>
            <person name="Takaki Y."/>
            <person name="Nagai Y."/>
            <person name="Toyoda A."/>
            <person name="Suzuki Y."/>
            <person name="Arimoto A."/>
            <person name="Ishii H."/>
            <person name="Satoh N."/>
            <person name="Nishiyama T."/>
            <person name="Hasebe M."/>
            <person name="Maruyama T."/>
            <person name="Minagawa J."/>
            <person name="Obokata J."/>
            <person name="Shigenobu S."/>
        </authorList>
    </citation>
    <scope>NUCLEOTIDE SEQUENCE [LARGE SCALE GENOMIC DNA]</scope>
</reference>
<dbReference type="Pfam" id="PF00059">
    <property type="entry name" value="Lectin_C"/>
    <property type="match status" value="2"/>
</dbReference>
<feature type="transmembrane region" description="Helical" evidence="2">
    <location>
        <begin position="319"/>
        <end position="344"/>
    </location>
</feature>
<sequence length="400" mass="44614">MKRCVDIWAAKWYYSYCLSIKHYICERPILKSAVGQCPAKWSRNPSTGTCIQMGGQPKRWQAARAECMKRDGGLVTIVDDNMNNFVNDIRNKSSEKISWIGLNRLGSGGNFSWSNGNKPVKYSNWAAISSGINSKVKNCVATGVNGAGEWAALKCSERRDFICERQPVCPLVDGVCSPGWVKSPDSCIKFYDQDRTWEDAREVCIKDSADLVTVLDSCMSKTIEEQLKSKTGAYWIGLNDQLKEGLWRWLDDTNMINYTNWAPGQPNNYSYQESGHERGQDCVEVGKHKNGQWNDHVCTAARKFICEQPAMSPNPQIEVGYLVGIVIFAILVLCGAIIAAMFFGRKLYRGVRAKMGKIVTDSVGVTNAVAKGDFDREKMEKNMNSAMGDTNVVTQSVQKA</sequence>
<organism evidence="4 5">
    <name type="scientific">Plakobranchus ocellatus</name>
    <dbReference type="NCBI Taxonomy" id="259542"/>
    <lineage>
        <taxon>Eukaryota</taxon>
        <taxon>Metazoa</taxon>
        <taxon>Spiralia</taxon>
        <taxon>Lophotrochozoa</taxon>
        <taxon>Mollusca</taxon>
        <taxon>Gastropoda</taxon>
        <taxon>Heterobranchia</taxon>
        <taxon>Euthyneura</taxon>
        <taxon>Panpulmonata</taxon>
        <taxon>Sacoglossa</taxon>
        <taxon>Placobranchoidea</taxon>
        <taxon>Plakobranchidae</taxon>
        <taxon>Plakobranchus</taxon>
    </lineage>
</organism>
<dbReference type="EMBL" id="BLXT01002832">
    <property type="protein sequence ID" value="GFN98051.1"/>
    <property type="molecule type" value="Genomic_DNA"/>
</dbReference>
<keyword evidence="2" id="KW-1133">Transmembrane helix</keyword>
<dbReference type="PANTHER" id="PTHR22803">
    <property type="entry name" value="MANNOSE, PHOSPHOLIPASE, LECTIN RECEPTOR RELATED"/>
    <property type="match status" value="1"/>
</dbReference>
<dbReference type="Gene3D" id="3.10.100.10">
    <property type="entry name" value="Mannose-Binding Protein A, subunit A"/>
    <property type="match status" value="2"/>
</dbReference>
<feature type="domain" description="C-type lectin" evidence="3">
    <location>
        <begin position="183"/>
        <end position="307"/>
    </location>
</feature>